<evidence type="ECO:0000259" key="1">
    <source>
        <dbReference type="Pfam" id="PF13271"/>
    </source>
</evidence>
<feature type="domain" description="DUF4062" evidence="1">
    <location>
        <begin position="11"/>
        <end position="54"/>
    </location>
</feature>
<sequence length="312" mass="36201">MSESIRFDWTREDIIKSCLQEVENSDVYVLLIGKYFGSQVKEGLSITQAEYHQAKAKKKPIFIVILNETWVLYQQAPQKLDQEFYKFISEVSSNFRHYVKTFSNSEEAFNYIRAQLSHLLKGYLELQLPAREIHDIINRGKRFQSYFRFAISLIENQTDYNRIIAAFTQELESGDINNQDFIPQPIIRLSKATGATLYRSADHGEELIKVGSTGDVGGRTAYNLNDHSSYVSVTFQSQESKLFEKETAAGEKENILCIPIAKQFILTLHFLVEQEYQKRYDENLILEEIYNKNKVLFNTFNLFFAKGENDEG</sequence>
<reference evidence="2 3" key="1">
    <citation type="submission" date="2023-07" db="EMBL/GenBank/DDBJ databases">
        <title>Genomic Encyclopedia of Type Strains, Phase IV (KMG-IV): sequencing the most valuable type-strain genomes for metagenomic binning, comparative biology and taxonomic classification.</title>
        <authorList>
            <person name="Goeker M."/>
        </authorList>
    </citation>
    <scope>NUCLEOTIDE SEQUENCE [LARGE SCALE GENOMIC DNA]</scope>
    <source>
        <strain evidence="2 3">DSM 17740</strain>
    </source>
</reference>
<name>A0ABU0CMH3_9BACI</name>
<proteinExistence type="predicted"/>
<dbReference type="Pfam" id="PF13271">
    <property type="entry name" value="DUF4062"/>
    <property type="match status" value="1"/>
</dbReference>
<keyword evidence="3" id="KW-1185">Reference proteome</keyword>
<dbReference type="Proteomes" id="UP001232445">
    <property type="component" value="Unassembled WGS sequence"/>
</dbReference>
<evidence type="ECO:0000313" key="3">
    <source>
        <dbReference type="Proteomes" id="UP001232445"/>
    </source>
</evidence>
<protein>
    <recommendedName>
        <fullName evidence="1">DUF4062 domain-containing protein</fullName>
    </recommendedName>
</protein>
<gene>
    <name evidence="2" type="ORF">J2S00_000374</name>
</gene>
<comment type="caution">
    <text evidence="2">The sequence shown here is derived from an EMBL/GenBank/DDBJ whole genome shotgun (WGS) entry which is preliminary data.</text>
</comment>
<dbReference type="EMBL" id="JAUSUQ010000001">
    <property type="protein sequence ID" value="MDQ0337604.1"/>
    <property type="molecule type" value="Genomic_DNA"/>
</dbReference>
<dbReference type="InterPro" id="IPR025139">
    <property type="entry name" value="DUF4062"/>
</dbReference>
<evidence type="ECO:0000313" key="2">
    <source>
        <dbReference type="EMBL" id="MDQ0337604.1"/>
    </source>
</evidence>
<organism evidence="2 3">
    <name type="scientific">Caldalkalibacillus uzonensis</name>
    <dbReference type="NCBI Taxonomy" id="353224"/>
    <lineage>
        <taxon>Bacteria</taxon>
        <taxon>Bacillati</taxon>
        <taxon>Bacillota</taxon>
        <taxon>Bacilli</taxon>
        <taxon>Bacillales</taxon>
        <taxon>Bacillaceae</taxon>
        <taxon>Caldalkalibacillus</taxon>
    </lineage>
</organism>
<accession>A0ABU0CMH3</accession>